<evidence type="ECO:0000256" key="6">
    <source>
        <dbReference type="ARBA" id="ARBA00023273"/>
    </source>
</evidence>
<dbReference type="SMART" id="SM00028">
    <property type="entry name" value="TPR"/>
    <property type="match status" value="6"/>
</dbReference>
<dbReference type="Pfam" id="PF13414">
    <property type="entry name" value="TPR_11"/>
    <property type="match status" value="1"/>
</dbReference>
<feature type="region of interest" description="Disordered" evidence="10">
    <location>
        <begin position="493"/>
        <end position="631"/>
    </location>
</feature>
<feature type="compositionally biased region" description="Basic and acidic residues" evidence="10">
    <location>
        <begin position="546"/>
        <end position="612"/>
    </location>
</feature>
<keyword evidence="3" id="KW-0677">Repeat</keyword>
<evidence type="ECO:0000256" key="9">
    <source>
        <dbReference type="PROSITE-ProRule" id="PRU00339"/>
    </source>
</evidence>
<dbReference type="Gene3D" id="1.25.40.10">
    <property type="entry name" value="Tetratricopeptide repeat domain"/>
    <property type="match status" value="2"/>
</dbReference>
<evidence type="ECO:0000256" key="8">
    <source>
        <dbReference type="ARBA" id="ARBA00034143"/>
    </source>
</evidence>
<organism evidence="11 12">
    <name type="scientific">Petromyzon marinus</name>
    <name type="common">Sea lamprey</name>
    <dbReference type="NCBI Taxonomy" id="7757"/>
    <lineage>
        <taxon>Eukaryota</taxon>
        <taxon>Metazoa</taxon>
        <taxon>Chordata</taxon>
        <taxon>Craniata</taxon>
        <taxon>Vertebrata</taxon>
        <taxon>Cyclostomata</taxon>
        <taxon>Hyperoartia</taxon>
        <taxon>Petromyzontiformes</taxon>
        <taxon>Petromyzontidae</taxon>
        <taxon>Petromyzon</taxon>
    </lineage>
</organism>
<feature type="repeat" description="TPR" evidence="9">
    <location>
        <begin position="363"/>
        <end position="396"/>
    </location>
</feature>
<evidence type="ECO:0000256" key="10">
    <source>
        <dbReference type="SAM" id="MobiDB-lite"/>
    </source>
</evidence>
<dbReference type="CTD" id="83538"/>
<name>A0AAJ7X4S9_PETMA</name>
<feature type="compositionally biased region" description="Basic and acidic residues" evidence="10">
    <location>
        <begin position="496"/>
        <end position="510"/>
    </location>
</feature>
<dbReference type="KEGG" id="pmrn:116948688"/>
<dbReference type="InterPro" id="IPR040111">
    <property type="entry name" value="ODAD4"/>
</dbReference>
<evidence type="ECO:0000256" key="1">
    <source>
        <dbReference type="ARBA" id="ARBA00004430"/>
    </source>
</evidence>
<feature type="compositionally biased region" description="Basic and acidic residues" evidence="10">
    <location>
        <begin position="520"/>
        <end position="535"/>
    </location>
</feature>
<dbReference type="AlphaFoldDB" id="A0AAJ7X4S9"/>
<protein>
    <recommendedName>
        <fullName evidence="7">Outer dynein arm-docking complex subunit 4</fullName>
    </recommendedName>
    <alternativeName>
        <fullName evidence="8">Tetratricopeptide repeat protein 25</fullName>
    </alternativeName>
</protein>
<evidence type="ECO:0000313" key="12">
    <source>
        <dbReference type="RefSeq" id="XP_032821524.1"/>
    </source>
</evidence>
<dbReference type="Proteomes" id="UP001318040">
    <property type="component" value="Chromosome 34"/>
</dbReference>
<dbReference type="InterPro" id="IPR019734">
    <property type="entry name" value="TPR_rpt"/>
</dbReference>
<dbReference type="RefSeq" id="XP_032821524.1">
    <property type="nucleotide sequence ID" value="XM_032965633.1"/>
</dbReference>
<feature type="region of interest" description="Disordered" evidence="10">
    <location>
        <begin position="152"/>
        <end position="189"/>
    </location>
</feature>
<dbReference type="InterPro" id="IPR011990">
    <property type="entry name" value="TPR-like_helical_dom_sf"/>
</dbReference>
<sequence>MNSDEEETQEGPKSSFATYLAEGDKLFQKGDYTRAIESYSTALDIQPNDRNCLVARSKCYLKMGDAQYALRDAEASLKDDNQFFKGLLWKAEALYVMGDFEFALVFYHRGNRLRPELEEFRLGIQKAQEAIDNSVGSPSSVKLENKGDLSFFYKPEEGKKGKGPTRAGKTQQQKQASERENRSQSSKTQRQLLGELYNDRQYLQRLMQDQNLIKGSVGGGMRVEELIREGLEYLDTRTDFWRQQKPIYARVRDRKLMRQKWNRGRDGLSPSDSMRSVLVSLEETDQLLADGNAEGSLRKAQQTLKVVEGWSSKEAASKMQVLGNLHSSMGNAQLELGLMEAALSSHQKDLKIAKEHNLVESKSRALDNIGRVYARFGNFKQAVKAWEEKIPLVQTELERAWLFHEIGRCHLELSHFREARGHGHTALTAARASGDDEWQLNAFVLVAQAQMNLRDYKSAVKYFEDALDKATLIKDTAAERAIAVALEEAKSLLNKQPKESPSEETKKQSIIDEEEEEEEKRDAEDMEKETGEITRGKGNAFFGGKKGSDKGSSDNDDKNTDEERNKKKKGTRSDDSDADELQKPKSAKAKQEGRDRGRHDDDHAKGHNKEKCGAGAGSSSEDETVKESGRS</sequence>
<evidence type="ECO:0000256" key="3">
    <source>
        <dbReference type="ARBA" id="ARBA00022737"/>
    </source>
</evidence>
<accession>A0AAJ7X4S9</accession>
<keyword evidence="6" id="KW-0966">Cell projection</keyword>
<reference evidence="12" key="1">
    <citation type="submission" date="2025-08" db="UniProtKB">
        <authorList>
            <consortium name="RefSeq"/>
        </authorList>
    </citation>
    <scope>IDENTIFICATION</scope>
    <source>
        <tissue evidence="12">Sperm</tissue>
    </source>
</reference>
<dbReference type="PANTHER" id="PTHR23040">
    <property type="match status" value="1"/>
</dbReference>
<keyword evidence="4 9" id="KW-0802">TPR repeat</keyword>
<feature type="repeat" description="TPR" evidence="9">
    <location>
        <begin position="16"/>
        <end position="49"/>
    </location>
</feature>
<keyword evidence="11" id="KW-1185">Reference proteome</keyword>
<proteinExistence type="predicted"/>
<dbReference type="FunFam" id="1.25.40.10:FF:000189">
    <property type="entry name" value="Tetratricopeptide repeat domain 25"/>
    <property type="match status" value="1"/>
</dbReference>
<comment type="subcellular location">
    <subcellularLocation>
        <location evidence="1">Cytoplasm</location>
        <location evidence="1">Cytoskeleton</location>
        <location evidence="1">Cilium axoneme</location>
    </subcellularLocation>
</comment>
<evidence type="ECO:0000256" key="4">
    <source>
        <dbReference type="ARBA" id="ARBA00022803"/>
    </source>
</evidence>
<dbReference type="PROSITE" id="PS50005">
    <property type="entry name" value="TPR"/>
    <property type="match status" value="2"/>
</dbReference>
<dbReference type="SUPFAM" id="SSF48452">
    <property type="entry name" value="TPR-like"/>
    <property type="match status" value="2"/>
</dbReference>
<dbReference type="FunFam" id="1.25.40.10:FF:000795">
    <property type="entry name" value="Tetratricopeptide repeat protein 25"/>
    <property type="match status" value="1"/>
</dbReference>
<keyword evidence="2" id="KW-0963">Cytoplasm</keyword>
<evidence type="ECO:0000256" key="5">
    <source>
        <dbReference type="ARBA" id="ARBA00023212"/>
    </source>
</evidence>
<gene>
    <name evidence="12" type="primary">TTC25</name>
</gene>
<keyword evidence="5" id="KW-0206">Cytoskeleton</keyword>
<dbReference type="PANTHER" id="PTHR23040:SF1">
    <property type="entry name" value="OUTER DYNEIN ARM-DOCKING COMPLEX SUBUNIT 4"/>
    <property type="match status" value="1"/>
</dbReference>
<dbReference type="GO" id="GO:0005930">
    <property type="term" value="C:axoneme"/>
    <property type="evidence" value="ECO:0007669"/>
    <property type="project" value="UniProtKB-SubCell"/>
</dbReference>
<evidence type="ECO:0000256" key="2">
    <source>
        <dbReference type="ARBA" id="ARBA00022490"/>
    </source>
</evidence>
<evidence type="ECO:0000313" key="11">
    <source>
        <dbReference type="Proteomes" id="UP001318040"/>
    </source>
</evidence>
<evidence type="ECO:0000256" key="7">
    <source>
        <dbReference type="ARBA" id="ARBA00034139"/>
    </source>
</evidence>
<dbReference type="Pfam" id="PF13181">
    <property type="entry name" value="TPR_8"/>
    <property type="match status" value="1"/>
</dbReference>